<keyword evidence="6" id="KW-1185">Reference proteome</keyword>
<name>H1Y4E0_9SPHI</name>
<dbReference type="Pfam" id="PF19567">
    <property type="entry name" value="CpsB_CapC"/>
    <property type="match status" value="1"/>
</dbReference>
<keyword evidence="3" id="KW-0378">Hydrolase</keyword>
<comment type="catalytic activity">
    <reaction evidence="4">
        <text>O-phospho-L-tyrosyl-[protein] + H2O = L-tyrosyl-[protein] + phosphate</text>
        <dbReference type="Rhea" id="RHEA:10684"/>
        <dbReference type="Rhea" id="RHEA-COMP:10136"/>
        <dbReference type="Rhea" id="RHEA-COMP:20101"/>
        <dbReference type="ChEBI" id="CHEBI:15377"/>
        <dbReference type="ChEBI" id="CHEBI:43474"/>
        <dbReference type="ChEBI" id="CHEBI:46858"/>
        <dbReference type="ChEBI" id="CHEBI:61978"/>
        <dbReference type="EC" id="3.1.3.48"/>
    </reaction>
</comment>
<gene>
    <name evidence="5" type="ORF">Mucpa_1617</name>
</gene>
<proteinExistence type="inferred from homology"/>
<evidence type="ECO:0000256" key="4">
    <source>
        <dbReference type="ARBA" id="ARBA00051722"/>
    </source>
</evidence>
<dbReference type="OrthoDB" id="9788539at2"/>
<dbReference type="RefSeq" id="WP_008505655.1">
    <property type="nucleotide sequence ID" value="NZ_CM001403.1"/>
</dbReference>
<dbReference type="Proteomes" id="UP000002774">
    <property type="component" value="Chromosome"/>
</dbReference>
<comment type="similarity">
    <text evidence="1">Belongs to the metallo-dependent hydrolases superfamily. CpsB/CapC family.</text>
</comment>
<evidence type="ECO:0000313" key="5">
    <source>
        <dbReference type="EMBL" id="EHQ25774.1"/>
    </source>
</evidence>
<dbReference type="PANTHER" id="PTHR39181">
    <property type="entry name" value="TYROSINE-PROTEIN PHOSPHATASE YWQE"/>
    <property type="match status" value="1"/>
</dbReference>
<dbReference type="EC" id="3.1.3.48" evidence="2"/>
<dbReference type="InterPro" id="IPR016195">
    <property type="entry name" value="Pol/histidinol_Pase-like"/>
</dbReference>
<evidence type="ECO:0000256" key="3">
    <source>
        <dbReference type="ARBA" id="ARBA00022801"/>
    </source>
</evidence>
<dbReference type="HOGENOM" id="CLU_085966_0_0_10"/>
<dbReference type="PANTHER" id="PTHR39181:SF1">
    <property type="entry name" value="TYROSINE-PROTEIN PHOSPHATASE YWQE"/>
    <property type="match status" value="1"/>
</dbReference>
<protein>
    <recommendedName>
        <fullName evidence="2">protein-tyrosine-phosphatase</fullName>
        <ecNumber evidence="2">3.1.3.48</ecNumber>
    </recommendedName>
</protein>
<evidence type="ECO:0000313" key="6">
    <source>
        <dbReference type="Proteomes" id="UP000002774"/>
    </source>
</evidence>
<evidence type="ECO:0000256" key="1">
    <source>
        <dbReference type="ARBA" id="ARBA00005750"/>
    </source>
</evidence>
<dbReference type="GO" id="GO:0030145">
    <property type="term" value="F:manganese ion binding"/>
    <property type="evidence" value="ECO:0007669"/>
    <property type="project" value="InterPro"/>
</dbReference>
<organism evidence="5 6">
    <name type="scientific">Mucilaginibacter paludis DSM 18603</name>
    <dbReference type="NCBI Taxonomy" id="714943"/>
    <lineage>
        <taxon>Bacteria</taxon>
        <taxon>Pseudomonadati</taxon>
        <taxon>Bacteroidota</taxon>
        <taxon>Sphingobacteriia</taxon>
        <taxon>Sphingobacteriales</taxon>
        <taxon>Sphingobacteriaceae</taxon>
        <taxon>Mucilaginibacter</taxon>
    </lineage>
</organism>
<dbReference type="InterPro" id="IPR016667">
    <property type="entry name" value="Caps_polysacc_synth_CpsB/CapC"/>
</dbReference>
<dbReference type="STRING" id="714943.Mucpa_1617"/>
<dbReference type="GO" id="GO:0004725">
    <property type="term" value="F:protein tyrosine phosphatase activity"/>
    <property type="evidence" value="ECO:0007669"/>
    <property type="project" value="UniProtKB-EC"/>
</dbReference>
<accession>H1Y4E0</accession>
<dbReference type="AlphaFoldDB" id="H1Y4E0"/>
<reference evidence="5" key="1">
    <citation type="submission" date="2011-09" db="EMBL/GenBank/DDBJ databases">
        <title>The permanent draft genome of Mucilaginibacter paludis DSM 18603.</title>
        <authorList>
            <consortium name="US DOE Joint Genome Institute (JGI-PGF)"/>
            <person name="Lucas S."/>
            <person name="Han J."/>
            <person name="Lapidus A."/>
            <person name="Bruce D."/>
            <person name="Goodwin L."/>
            <person name="Pitluck S."/>
            <person name="Peters L."/>
            <person name="Kyrpides N."/>
            <person name="Mavromatis K."/>
            <person name="Ivanova N."/>
            <person name="Mikhailova N."/>
            <person name="Held B."/>
            <person name="Detter J.C."/>
            <person name="Tapia R."/>
            <person name="Han C."/>
            <person name="Land M."/>
            <person name="Hauser L."/>
            <person name="Markowitz V."/>
            <person name="Cheng J.-F."/>
            <person name="Hugenholtz P."/>
            <person name="Woyke T."/>
            <person name="Wu D."/>
            <person name="Tindall B."/>
            <person name="Brambilla E."/>
            <person name="Klenk H.-P."/>
            <person name="Eisen J.A."/>
        </authorList>
    </citation>
    <scope>NUCLEOTIDE SEQUENCE [LARGE SCALE GENOMIC DNA]</scope>
    <source>
        <strain evidence="5">DSM 18603</strain>
    </source>
</reference>
<dbReference type="Gene3D" id="3.20.20.140">
    <property type="entry name" value="Metal-dependent hydrolases"/>
    <property type="match status" value="1"/>
</dbReference>
<dbReference type="eggNOG" id="COG4464">
    <property type="taxonomic scope" value="Bacteria"/>
</dbReference>
<dbReference type="EMBL" id="CM001403">
    <property type="protein sequence ID" value="EHQ25774.1"/>
    <property type="molecule type" value="Genomic_DNA"/>
</dbReference>
<evidence type="ECO:0000256" key="2">
    <source>
        <dbReference type="ARBA" id="ARBA00013064"/>
    </source>
</evidence>
<dbReference type="SUPFAM" id="SSF89550">
    <property type="entry name" value="PHP domain-like"/>
    <property type="match status" value="1"/>
</dbReference>
<sequence>MFNIFKKKPVVNDIAWIGVDIHSHLIPGVDDGSPDVETSVEHIVALHALGYKKFICTPHIFKEIHPNSQGTILPALKNLKDALAIKNIDVQVEAAAEYMIDPDFDILLKNEDFLCLPGKHILIEMSYLTESHNIEKYIFDLVMKGYIPILAHPERYIYYHSNFERYRRFAEMGCLLQLNLLSVAGYYGKEIKIAGMKLLKENMITFLGTDFHNKRHLETLQHFIGSGKAYELLGKYPFKNEQVFGNS</sequence>